<evidence type="ECO:0000259" key="9">
    <source>
        <dbReference type="SMART" id="SM00922"/>
    </source>
</evidence>
<evidence type="ECO:0000313" key="11">
    <source>
        <dbReference type="Proteomes" id="UP000308707"/>
    </source>
</evidence>
<evidence type="ECO:0000256" key="6">
    <source>
        <dbReference type="PIRSR" id="PIRSR634603-2"/>
    </source>
</evidence>
<feature type="active site" description="Proton acceptor; specific for (S)-substrate epimerization" evidence="5">
    <location>
        <position position="267"/>
    </location>
</feature>
<dbReference type="SFLD" id="SFLDS00001">
    <property type="entry name" value="Enolase"/>
    <property type="match status" value="1"/>
</dbReference>
<dbReference type="AlphaFoldDB" id="A0A4U5JT51"/>
<dbReference type="GO" id="GO:0046872">
    <property type="term" value="F:metal ion binding"/>
    <property type="evidence" value="ECO:0007669"/>
    <property type="project" value="UniProtKB-KW"/>
</dbReference>
<dbReference type="InterPro" id="IPR029065">
    <property type="entry name" value="Enolase_C-like"/>
</dbReference>
<dbReference type="CDD" id="cd03319">
    <property type="entry name" value="L-Ala-DL-Glu_epimerase"/>
    <property type="match status" value="1"/>
</dbReference>
<keyword evidence="2 7" id="KW-0479">Metal-binding</keyword>
<keyword evidence="11" id="KW-1185">Reference proteome</keyword>
<dbReference type="InterPro" id="IPR036849">
    <property type="entry name" value="Enolase-like_C_sf"/>
</dbReference>
<reference evidence="10 11" key="1">
    <citation type="submission" date="2019-04" db="EMBL/GenBank/DDBJ databases">
        <title>Reference strain of H23.</title>
        <authorList>
            <person name="Luo X."/>
        </authorList>
    </citation>
    <scope>NUCLEOTIDE SEQUENCE [LARGE SCALE GENOMIC DNA]</scope>
    <source>
        <strain evidence="10 11">H23</strain>
    </source>
</reference>
<dbReference type="Pfam" id="PF02746">
    <property type="entry name" value="MR_MLE_N"/>
    <property type="match status" value="1"/>
</dbReference>
<sequence>MKITQIKFGMLRVPLKTPFKTALRTVETVEDIVVQIHTDTGNIGYGEAPATAVITGDTHGSIVEAIDKFIAPRLIGQEIANLNRITQLIQTALEKNTSAKAAVEIAVYDLFGQLYGAPLYKMLGGGDPVITTDITISVDYIDKMVADSIAAVDRGFESLKIKVGKDIGLDIERVKAIYAAVEGRALLRLDANQGWTAKQAVYAMHTLEDAGVLLELLEQPVKAQDIDGLKYVTDRVHTPVMADESVFGPMEVVELIKLRAADIINIKLMKTGGISNAIRIADIAALYGVECMIGCMLETSISVAAAVHVAVAKANVITKVDLDGPSLSKFNPVDGGVIFNESEISVTDAPGLGIREIRGLEPIEV</sequence>
<keyword evidence="3 7" id="KW-0460">Magnesium</keyword>
<evidence type="ECO:0000256" key="3">
    <source>
        <dbReference type="ARBA" id="ARBA00022842"/>
    </source>
</evidence>
<evidence type="ECO:0000256" key="2">
    <source>
        <dbReference type="ARBA" id="ARBA00022723"/>
    </source>
</evidence>
<evidence type="ECO:0000256" key="1">
    <source>
        <dbReference type="ARBA" id="ARBA00008031"/>
    </source>
</evidence>
<keyword evidence="4 8" id="KW-0413">Isomerase</keyword>
<feature type="binding site" evidence="7">
    <location>
        <position position="243"/>
    </location>
    <ligand>
        <name>Mg(2+)</name>
        <dbReference type="ChEBI" id="CHEBI:18420"/>
    </ligand>
</feature>
<dbReference type="GO" id="GO:0006518">
    <property type="term" value="P:peptide metabolic process"/>
    <property type="evidence" value="ECO:0007669"/>
    <property type="project" value="UniProtKB-ARBA"/>
</dbReference>
<evidence type="ECO:0000256" key="8">
    <source>
        <dbReference type="RuleBase" id="RU366006"/>
    </source>
</evidence>
<dbReference type="OrthoDB" id="9796450at2"/>
<comment type="caution">
    <text evidence="10">The sequence shown here is derived from an EMBL/GenBank/DDBJ whole genome shotgun (WGS) entry which is preliminary data.</text>
</comment>
<feature type="domain" description="Mandelate racemase/muconate lactonizing enzyme C-terminal" evidence="9">
    <location>
        <begin position="141"/>
        <end position="239"/>
    </location>
</feature>
<dbReference type="SUPFAM" id="SSF54826">
    <property type="entry name" value="Enolase N-terminal domain-like"/>
    <property type="match status" value="1"/>
</dbReference>
<evidence type="ECO:0000256" key="4">
    <source>
        <dbReference type="ARBA" id="ARBA00023235"/>
    </source>
</evidence>
<organism evidence="10 11">
    <name type="scientific">Luteimonas gilva</name>
    <dbReference type="NCBI Taxonomy" id="2572684"/>
    <lineage>
        <taxon>Bacteria</taxon>
        <taxon>Pseudomonadati</taxon>
        <taxon>Pseudomonadota</taxon>
        <taxon>Gammaproteobacteria</taxon>
        <taxon>Lysobacterales</taxon>
        <taxon>Lysobacteraceae</taxon>
        <taxon>Luteimonas</taxon>
    </lineage>
</organism>
<dbReference type="SMART" id="SM00922">
    <property type="entry name" value="MR_MLE"/>
    <property type="match status" value="1"/>
</dbReference>
<accession>A0A4U5JT51</accession>
<dbReference type="PANTHER" id="PTHR48073:SF2">
    <property type="entry name" value="O-SUCCINYLBENZOATE SYNTHASE"/>
    <property type="match status" value="1"/>
</dbReference>
<feature type="binding site" evidence="6">
    <location>
        <position position="160"/>
    </location>
    <ligand>
        <name>substrate</name>
    </ligand>
</feature>
<dbReference type="PANTHER" id="PTHR48073">
    <property type="entry name" value="O-SUCCINYLBENZOATE SYNTHASE-RELATED"/>
    <property type="match status" value="1"/>
</dbReference>
<comment type="cofactor">
    <cofactor evidence="7 8">
        <name>Mg(2+)</name>
        <dbReference type="ChEBI" id="CHEBI:18420"/>
    </cofactor>
    <text evidence="7 8">Binds 1 Mg(2+) ion per subunit.</text>
</comment>
<evidence type="ECO:0000313" key="10">
    <source>
        <dbReference type="EMBL" id="TKR32984.1"/>
    </source>
</evidence>
<protein>
    <recommendedName>
        <fullName evidence="8">Dipeptide epimerase</fullName>
        <ecNumber evidence="8">5.1.1.-</ecNumber>
    </recommendedName>
</protein>
<proteinExistence type="inferred from homology"/>
<feature type="binding site" evidence="6">
    <location>
        <position position="323"/>
    </location>
    <ligand>
        <name>substrate</name>
    </ligand>
</feature>
<feature type="active site" description="Proton acceptor; specific for (R)-substrate epimerization" evidence="5">
    <location>
        <position position="162"/>
    </location>
</feature>
<comment type="similarity">
    <text evidence="1 8">Belongs to the mandelate racemase/muconate lactonizing enzyme family.</text>
</comment>
<dbReference type="SUPFAM" id="SSF51604">
    <property type="entry name" value="Enolase C-terminal domain-like"/>
    <property type="match status" value="1"/>
</dbReference>
<feature type="binding site" evidence="6">
    <location>
        <position position="297"/>
    </location>
    <ligand>
        <name>substrate</name>
    </ligand>
</feature>
<dbReference type="EMBL" id="SZUA01000001">
    <property type="protein sequence ID" value="TKR32984.1"/>
    <property type="molecule type" value="Genomic_DNA"/>
</dbReference>
<dbReference type="InterPro" id="IPR029017">
    <property type="entry name" value="Enolase-like_N"/>
</dbReference>
<feature type="binding site" evidence="6">
    <location>
        <position position="24"/>
    </location>
    <ligand>
        <name>substrate</name>
    </ligand>
</feature>
<dbReference type="SFLD" id="SFLDG00180">
    <property type="entry name" value="muconate_cycloisomerase"/>
    <property type="match status" value="1"/>
</dbReference>
<dbReference type="GO" id="GO:0016855">
    <property type="term" value="F:racemase and epimerase activity, acting on amino acids and derivatives"/>
    <property type="evidence" value="ECO:0007669"/>
    <property type="project" value="UniProtKB-UniRule"/>
</dbReference>
<evidence type="ECO:0000256" key="5">
    <source>
        <dbReference type="PIRSR" id="PIRSR634603-1"/>
    </source>
</evidence>
<feature type="binding site" evidence="6">
    <location>
        <position position="321"/>
    </location>
    <ligand>
        <name>substrate</name>
    </ligand>
</feature>
<dbReference type="InterPro" id="IPR013342">
    <property type="entry name" value="Mandelate_racemase_C"/>
</dbReference>
<feature type="binding site" evidence="6">
    <location>
        <position position="135"/>
    </location>
    <ligand>
        <name>substrate</name>
    </ligand>
</feature>
<dbReference type="InterPro" id="IPR034603">
    <property type="entry name" value="Dipeptide_epimerase"/>
</dbReference>
<dbReference type="Proteomes" id="UP000308707">
    <property type="component" value="Unassembled WGS sequence"/>
</dbReference>
<dbReference type="RefSeq" id="WP_137265194.1">
    <property type="nucleotide sequence ID" value="NZ_SZUA01000001.1"/>
</dbReference>
<dbReference type="FunFam" id="3.30.390.10:FF:000009">
    <property type="entry name" value="Hydrophobic dipeptide epimerase"/>
    <property type="match status" value="1"/>
</dbReference>
<dbReference type="Pfam" id="PF13378">
    <property type="entry name" value="MR_MLE_C"/>
    <property type="match status" value="1"/>
</dbReference>
<name>A0A4U5JT51_9GAMM</name>
<feature type="binding site" evidence="7">
    <location>
        <position position="190"/>
    </location>
    <ligand>
        <name>Mg(2+)</name>
        <dbReference type="ChEBI" id="CHEBI:18420"/>
    </ligand>
</feature>
<dbReference type="Gene3D" id="3.20.20.120">
    <property type="entry name" value="Enolase-like C-terminal domain"/>
    <property type="match status" value="1"/>
</dbReference>
<feature type="binding site" evidence="7">
    <location>
        <position position="218"/>
    </location>
    <ligand>
        <name>Mg(2+)</name>
        <dbReference type="ChEBI" id="CHEBI:18420"/>
    </ligand>
</feature>
<dbReference type="SFLD" id="SFLDF00009">
    <property type="entry name" value="o-succinylbenzoate_synthase"/>
    <property type="match status" value="1"/>
</dbReference>
<evidence type="ECO:0000256" key="7">
    <source>
        <dbReference type="PIRSR" id="PIRSR634603-3"/>
    </source>
</evidence>
<gene>
    <name evidence="10" type="ORF">FCE95_01300</name>
</gene>
<feature type="binding site" evidence="6">
    <location>
        <position position="295"/>
    </location>
    <ligand>
        <name>substrate</name>
    </ligand>
</feature>
<dbReference type="Gene3D" id="3.30.390.10">
    <property type="entry name" value="Enolase-like, N-terminal domain"/>
    <property type="match status" value="1"/>
</dbReference>
<dbReference type="InterPro" id="IPR013341">
    <property type="entry name" value="Mandelate_racemase_N_dom"/>
</dbReference>
<dbReference type="EC" id="5.1.1.-" evidence="8"/>